<dbReference type="PANTHER" id="PTHR22538:SF0">
    <property type="entry name" value="CILIA- AND FLAGELLA-ASSOCIATED PROTEIN 74"/>
    <property type="match status" value="1"/>
</dbReference>
<dbReference type="Pfam" id="PF24771">
    <property type="entry name" value="Ig_CFAP74_1st"/>
    <property type="match status" value="1"/>
</dbReference>
<dbReference type="Proteomes" id="UP000015354">
    <property type="component" value="Unassembled WGS sequence"/>
</dbReference>
<keyword evidence="5" id="KW-1185">Reference proteome</keyword>
<feature type="compositionally biased region" description="Pro residues" evidence="1">
    <location>
        <begin position="479"/>
        <end position="492"/>
    </location>
</feature>
<sequence length="977" mass="107437">MTVILTNTSKKFTSFRVLPISPAHSGILSVQYELPKRISAGLSWPITVHFKPTTARDVDAKVNIKIEEGYFSIPVKLRKKRTVVTVEPATLDFGTLTIGQTNHQSIKLRNDGASPTTIIISGSFKKLFDTLHTNPITNVQEPFFTIKPILYQIDLEPHSEKMFDVTFAPNEETDFSCDITFTERQDNTEKNFTVVIRGKATSSPVFVSSSDLDFRWCFYGETYSDEVEILNNSNVTANVEPLIPRKLKKTIFFEPPNACIQPKSSYKFKVLFCPLIDSVAEDFLLKLNIGVKGQALPATLHIKANVTPRAPQLSKSTIRCGETYVNVERIEKIKIRNMSKLPQMLGFLSTPANIKTRPSVFTLIGEEEMEVEVGIIAPRVGTYVQEIYLSNEYGDRQSLLIEGTGLTPELFFSESTIYMPTCPVGVSVTASTVMTNTTGESLEFQFQTTCPHVIVSPTFGTIRPKETLAVTLFLNAPSEKPPPPAVADPPSPVTGKRRPGRASKTSRVQAHDAPPPAAAQGQNPYEDWAVMDEAVVPWGRQKTVALRCGVKGHSALAFLLDVHCAVARPNLVGSVLLPAAPAAVEAKSTAKTAKKAKDVAPPPTVDTITITPFHSVVEIDFGEISIFHRETRTCLLRNDSDEPVRLQLQPWNALSPFAVLHFPHGVLQPRQEAGVVLQFRPLAYGEFRDVFGVFAGGTSEVQLRVRGSCCLTDLLITTEDMADVPYEDDEAMSEVVFEPILAGEVATQSVYFHNLGSFPLQVRLELAVPTAAAPEEGGAAPHGPPNMELLAKTFLFHPARFDVAPRTRVASQVLFRPRAEGLAVAILKVKAGGFEERLRVSGRGCGRSIYAVFPAVDQQASKLHLPHVGTVYEYPLRFRFARGESKTIVLGSVKGGPTAECVVERWNDYYGAIGWQVGPMRWTVPPGAPTRLVLTLQTAQAAQREVFIPFCRFALTVKCNSDPSNDRTYYISCTGAS</sequence>
<dbReference type="InterPro" id="IPR013783">
    <property type="entry name" value="Ig-like_fold"/>
</dbReference>
<gene>
    <name evidence="4" type="ORF">STCU_09077</name>
</gene>
<feature type="region of interest" description="Disordered" evidence="1">
    <location>
        <begin position="475"/>
        <end position="524"/>
    </location>
</feature>
<evidence type="ECO:0000313" key="4">
    <source>
        <dbReference type="EMBL" id="EPY20265.1"/>
    </source>
</evidence>
<evidence type="ECO:0000313" key="5">
    <source>
        <dbReference type="Proteomes" id="UP000015354"/>
    </source>
</evidence>
<dbReference type="Pfam" id="PF24798">
    <property type="entry name" value="Ig-CFAP74_4th"/>
    <property type="match status" value="1"/>
</dbReference>
<evidence type="ECO:0000259" key="2">
    <source>
        <dbReference type="Pfam" id="PF24778"/>
    </source>
</evidence>
<dbReference type="EMBL" id="ATMH01009077">
    <property type="protein sequence ID" value="EPY20265.1"/>
    <property type="molecule type" value="Genomic_DNA"/>
</dbReference>
<comment type="caution">
    <text evidence="4">The sequence shown here is derived from an EMBL/GenBank/DDBJ whole genome shotgun (WGS) entry which is preliminary data.</text>
</comment>
<proteinExistence type="predicted"/>
<evidence type="ECO:0000256" key="1">
    <source>
        <dbReference type="SAM" id="MobiDB-lite"/>
    </source>
</evidence>
<reference evidence="4 5" key="1">
    <citation type="journal article" date="2013" name="PLoS ONE">
        <title>Predicting the Proteins of Angomonas deanei, Strigomonas culicis and Their Respective Endosymbionts Reveals New Aspects of the Trypanosomatidae Family.</title>
        <authorList>
            <person name="Motta M.C."/>
            <person name="Martins A.C."/>
            <person name="de Souza S.S."/>
            <person name="Catta-Preta C.M."/>
            <person name="Silva R."/>
            <person name="Klein C.C."/>
            <person name="de Almeida L.G."/>
            <person name="de Lima Cunha O."/>
            <person name="Ciapina L.P."/>
            <person name="Brocchi M."/>
            <person name="Colabardini A.C."/>
            <person name="de Araujo Lima B."/>
            <person name="Machado C.R."/>
            <person name="de Almeida Soares C.M."/>
            <person name="Probst C.M."/>
            <person name="de Menezes C.B."/>
            <person name="Thompson C.E."/>
            <person name="Bartholomeu D.C."/>
            <person name="Gradia D.F."/>
            <person name="Pavoni D.P."/>
            <person name="Grisard E.C."/>
            <person name="Fantinatti-Garboggini F."/>
            <person name="Marchini F.K."/>
            <person name="Rodrigues-Luiz G.F."/>
            <person name="Wagner G."/>
            <person name="Goldman G.H."/>
            <person name="Fietto J.L."/>
            <person name="Elias M.C."/>
            <person name="Goldman M.H."/>
            <person name="Sagot M.F."/>
            <person name="Pereira M."/>
            <person name="Stoco P.H."/>
            <person name="de Mendonca-Neto R.P."/>
            <person name="Teixeira S.M."/>
            <person name="Maciel T.E."/>
            <person name="de Oliveira Mendes T.A."/>
            <person name="Urmenyi T.P."/>
            <person name="de Souza W."/>
            <person name="Schenkman S."/>
            <person name="de Vasconcelos A.T."/>
        </authorList>
    </citation>
    <scope>NUCLEOTIDE SEQUENCE [LARGE SCALE GENOMIC DNA]</scope>
</reference>
<protein>
    <submittedName>
        <fullName evidence="4">Uncharacterized protein</fullName>
    </submittedName>
</protein>
<name>S9VB12_9TRYP</name>
<accession>S9VB12</accession>
<dbReference type="PANTHER" id="PTHR22538">
    <property type="entry name" value="CILIA- AND FLAGELLA-ASSOCIATED PROTEIN 74"/>
    <property type="match status" value="1"/>
</dbReference>
<dbReference type="InterPro" id="IPR056307">
    <property type="entry name" value="Ig-CFAP74_3rd"/>
</dbReference>
<feature type="domain" description="CFAP74 third Ig-like" evidence="2">
    <location>
        <begin position="205"/>
        <end position="306"/>
    </location>
</feature>
<dbReference type="InterPro" id="IPR056310">
    <property type="entry name" value="Ig-CFAP74_4th"/>
</dbReference>
<dbReference type="Pfam" id="PF24778">
    <property type="entry name" value="Ig-CFAP74_3rd"/>
    <property type="match status" value="1"/>
</dbReference>
<feature type="domain" description="CFAP74 fourth Ig-like" evidence="3">
    <location>
        <begin position="314"/>
        <end position="405"/>
    </location>
</feature>
<organism evidence="4 5">
    <name type="scientific">Strigomonas culicis</name>
    <dbReference type="NCBI Taxonomy" id="28005"/>
    <lineage>
        <taxon>Eukaryota</taxon>
        <taxon>Discoba</taxon>
        <taxon>Euglenozoa</taxon>
        <taxon>Kinetoplastea</taxon>
        <taxon>Metakinetoplastina</taxon>
        <taxon>Trypanosomatida</taxon>
        <taxon>Trypanosomatidae</taxon>
        <taxon>Strigomonadinae</taxon>
        <taxon>Strigomonas</taxon>
    </lineage>
</organism>
<dbReference type="InterPro" id="IPR008962">
    <property type="entry name" value="PapD-like_sf"/>
</dbReference>
<dbReference type="OrthoDB" id="545169at2759"/>
<dbReference type="SUPFAM" id="SSF49354">
    <property type="entry name" value="PapD-like"/>
    <property type="match status" value="1"/>
</dbReference>
<dbReference type="AlphaFoldDB" id="S9VB12"/>
<dbReference type="Gene3D" id="2.60.40.10">
    <property type="entry name" value="Immunoglobulins"/>
    <property type="match status" value="6"/>
</dbReference>
<evidence type="ECO:0000259" key="3">
    <source>
        <dbReference type="Pfam" id="PF24798"/>
    </source>
</evidence>